<evidence type="ECO:0000313" key="3">
    <source>
        <dbReference type="Proteomes" id="UP001242368"/>
    </source>
</evidence>
<comment type="caution">
    <text evidence="2">The sequence shown here is derived from an EMBL/GenBank/DDBJ whole genome shotgun (WGS) entry which is preliminary data.</text>
</comment>
<keyword evidence="1" id="KW-0732">Signal</keyword>
<proteinExistence type="predicted"/>
<dbReference type="Proteomes" id="UP001242368">
    <property type="component" value="Unassembled WGS sequence"/>
</dbReference>
<name>A0ABT8CSA8_9FLAO</name>
<sequence>MKRKFFLTGVLLMGNLLLNSCSNDDSVVGPVTNNYLEVKIDGTAKTFSNVKGRWVDGGAYLELTGNNNGTEWISITVLSETNRVPVGMYTLDDGTPYTILSTYGTVSGNSQQNFTATKGTAAPEDAFMLNIDNISSTATSGTFSGTLVKVEGLTTLGTVTLTDGKFSAVISPN</sequence>
<evidence type="ECO:0000256" key="1">
    <source>
        <dbReference type="SAM" id="SignalP"/>
    </source>
</evidence>
<dbReference type="RefSeq" id="WP_290363378.1">
    <property type="nucleotide sequence ID" value="NZ_JAUFQU010000001.1"/>
</dbReference>
<protein>
    <submittedName>
        <fullName evidence="2">Uncharacterized protein</fullName>
    </submittedName>
</protein>
<accession>A0ABT8CSA8</accession>
<feature type="chain" id="PRO_5046627388" evidence="1">
    <location>
        <begin position="23"/>
        <end position="173"/>
    </location>
</feature>
<feature type="signal peptide" evidence="1">
    <location>
        <begin position="1"/>
        <end position="22"/>
    </location>
</feature>
<dbReference type="EMBL" id="JAUFQU010000001">
    <property type="protein sequence ID" value="MDN3707404.1"/>
    <property type="molecule type" value="Genomic_DNA"/>
</dbReference>
<gene>
    <name evidence="2" type="ORF">QW060_09710</name>
</gene>
<reference evidence="3" key="1">
    <citation type="journal article" date="2019" name="Int. J. Syst. Evol. Microbiol.">
        <title>The Global Catalogue of Microorganisms (GCM) 10K type strain sequencing project: providing services to taxonomists for standard genome sequencing and annotation.</title>
        <authorList>
            <consortium name="The Broad Institute Genomics Platform"/>
            <consortium name="The Broad Institute Genome Sequencing Center for Infectious Disease"/>
            <person name="Wu L."/>
            <person name="Ma J."/>
        </authorList>
    </citation>
    <scope>NUCLEOTIDE SEQUENCE [LARGE SCALE GENOMIC DNA]</scope>
    <source>
        <strain evidence="3">CECT 7184</strain>
    </source>
</reference>
<organism evidence="2 3">
    <name type="scientific">Paenimyroides ceti</name>
    <dbReference type="NCBI Taxonomy" id="395087"/>
    <lineage>
        <taxon>Bacteria</taxon>
        <taxon>Pseudomonadati</taxon>
        <taxon>Bacteroidota</taxon>
        <taxon>Flavobacteriia</taxon>
        <taxon>Flavobacteriales</taxon>
        <taxon>Flavobacteriaceae</taxon>
        <taxon>Paenimyroides</taxon>
    </lineage>
</organism>
<keyword evidence="3" id="KW-1185">Reference proteome</keyword>
<evidence type="ECO:0000313" key="2">
    <source>
        <dbReference type="EMBL" id="MDN3707404.1"/>
    </source>
</evidence>